<feature type="region of interest" description="Disordered" evidence="1">
    <location>
        <begin position="84"/>
        <end position="112"/>
    </location>
</feature>
<gene>
    <name evidence="3" type="ORF">WI38_08495</name>
</gene>
<proteinExistence type="predicted"/>
<protein>
    <submittedName>
        <fullName evidence="3">Uncharacterized protein</fullName>
    </submittedName>
</protein>
<keyword evidence="2" id="KW-0472">Membrane</keyword>
<accession>A0A102K3V0</accession>
<feature type="region of interest" description="Disordered" evidence="1">
    <location>
        <begin position="1"/>
        <end position="20"/>
    </location>
</feature>
<feature type="compositionally biased region" description="Basic and acidic residues" evidence="1">
    <location>
        <begin position="1"/>
        <end position="10"/>
    </location>
</feature>
<keyword evidence="2" id="KW-0812">Transmembrane</keyword>
<name>A0A102K3V0_9BURK</name>
<dbReference type="Proteomes" id="UP000065521">
    <property type="component" value="Unassembled WGS sequence"/>
</dbReference>
<keyword evidence="2" id="KW-1133">Transmembrane helix</keyword>
<dbReference type="EMBL" id="LOTN01000016">
    <property type="protein sequence ID" value="KUZ93624.1"/>
    <property type="molecule type" value="Genomic_DNA"/>
</dbReference>
<comment type="caution">
    <text evidence="3">The sequence shown here is derived from an EMBL/GenBank/DDBJ whole genome shotgun (WGS) entry which is preliminary data.</text>
</comment>
<evidence type="ECO:0000313" key="3">
    <source>
        <dbReference type="EMBL" id="KUZ93624.1"/>
    </source>
</evidence>
<dbReference type="AlphaFoldDB" id="A0A102K3V0"/>
<evidence type="ECO:0000313" key="4">
    <source>
        <dbReference type="Proteomes" id="UP000065521"/>
    </source>
</evidence>
<organism evidence="3 4">
    <name type="scientific">Burkholderia ubonensis</name>
    <dbReference type="NCBI Taxonomy" id="101571"/>
    <lineage>
        <taxon>Bacteria</taxon>
        <taxon>Pseudomonadati</taxon>
        <taxon>Pseudomonadota</taxon>
        <taxon>Betaproteobacteria</taxon>
        <taxon>Burkholderiales</taxon>
        <taxon>Burkholderiaceae</taxon>
        <taxon>Burkholderia</taxon>
        <taxon>Burkholderia cepacia complex</taxon>
    </lineage>
</organism>
<feature type="transmembrane region" description="Helical" evidence="2">
    <location>
        <begin position="56"/>
        <end position="73"/>
    </location>
</feature>
<reference evidence="3 4" key="1">
    <citation type="submission" date="2015-11" db="EMBL/GenBank/DDBJ databases">
        <title>Expanding the genomic diversity of Burkholderia species for the development of highly accurate diagnostics.</title>
        <authorList>
            <person name="Sahl J."/>
            <person name="Keim P."/>
            <person name="Wagner D."/>
        </authorList>
    </citation>
    <scope>NUCLEOTIDE SEQUENCE [LARGE SCALE GENOMIC DNA]</scope>
    <source>
        <strain evidence="3 4">RF32-BP4</strain>
    </source>
</reference>
<evidence type="ECO:0000256" key="2">
    <source>
        <dbReference type="SAM" id="Phobius"/>
    </source>
</evidence>
<sequence>MSGLGDDTRPAGDTAPAAAKPRYRLLGPGLLAGASDADPGNVAVYAQAGSQFGFNMPWMIVVMLPMMVAVQLVRTRTRLRANRPARCAATGQPQAQCRPGPARYIGLPREAA</sequence>
<evidence type="ECO:0000256" key="1">
    <source>
        <dbReference type="SAM" id="MobiDB-lite"/>
    </source>
</evidence>